<keyword evidence="2" id="KW-0864">Zinc transport</keyword>
<feature type="transmembrane region" description="Helical" evidence="2">
    <location>
        <begin position="6"/>
        <end position="28"/>
    </location>
</feature>
<dbReference type="GO" id="GO:0048471">
    <property type="term" value="C:perinuclear region of cytoplasm"/>
    <property type="evidence" value="ECO:0007669"/>
    <property type="project" value="UniProtKB-SubCell"/>
</dbReference>
<keyword evidence="2" id="KW-0406">Ion transport</keyword>
<reference evidence="4" key="1">
    <citation type="submission" date="2013-03" db="EMBL/GenBank/DDBJ databases">
        <authorList>
            <person name="Jeffery W."/>
            <person name="Warren W."/>
            <person name="Wilson R.K."/>
        </authorList>
    </citation>
    <scope>NUCLEOTIDE SEQUENCE</scope>
    <source>
        <strain evidence="4">female</strain>
    </source>
</reference>
<protein>
    <recommendedName>
        <fullName evidence="2">Zinc transporter ZIP9</fullName>
        <shortName evidence="2">ZIP-9</shortName>
    </recommendedName>
    <alternativeName>
        <fullName evidence="2">Solute carrier family 39 member 9</fullName>
    </alternativeName>
    <alternativeName>
        <fullName evidence="2">Zrt- and Irt-like protein 9</fullName>
    </alternativeName>
</protein>
<dbReference type="InParanoid" id="A0A3B1J2K5"/>
<reference evidence="3" key="3">
    <citation type="submission" date="2025-08" db="UniProtKB">
        <authorList>
            <consortium name="Ensembl"/>
        </authorList>
    </citation>
    <scope>IDENTIFICATION</scope>
</reference>
<dbReference type="GeneTree" id="ENSGT00390000010094"/>
<dbReference type="STRING" id="7994.ENSAMXP00000036090"/>
<organism evidence="3 4">
    <name type="scientific">Astyanax mexicanus</name>
    <name type="common">Blind cave fish</name>
    <name type="synonym">Astyanax fasciatus mexicanus</name>
    <dbReference type="NCBI Taxonomy" id="7994"/>
    <lineage>
        <taxon>Eukaryota</taxon>
        <taxon>Metazoa</taxon>
        <taxon>Chordata</taxon>
        <taxon>Craniata</taxon>
        <taxon>Vertebrata</taxon>
        <taxon>Euteleostomi</taxon>
        <taxon>Actinopterygii</taxon>
        <taxon>Neopterygii</taxon>
        <taxon>Teleostei</taxon>
        <taxon>Ostariophysi</taxon>
        <taxon>Characiformes</taxon>
        <taxon>Characoidei</taxon>
        <taxon>Acestrorhamphidae</taxon>
        <taxon>Acestrorhamphinae</taxon>
        <taxon>Astyanax</taxon>
    </lineage>
</organism>
<dbReference type="Ensembl" id="ENSAMXT00000032152.1">
    <property type="protein sequence ID" value="ENSAMXP00000036090.1"/>
    <property type="gene ID" value="ENSAMXG00000034503.1"/>
</dbReference>
<dbReference type="PANTHER" id="PTHR16133">
    <property type="entry name" value="SOLUTE CARRIER FAMILY 39 ZINC TRANSPORTER , MEMBER 9-RELATED"/>
    <property type="match status" value="1"/>
</dbReference>
<dbReference type="GO" id="GO:0005794">
    <property type="term" value="C:Golgi apparatus"/>
    <property type="evidence" value="ECO:0007669"/>
    <property type="project" value="UniProtKB-SubCell"/>
</dbReference>
<feature type="transmembrane region" description="Helical" evidence="2">
    <location>
        <begin position="35"/>
        <end position="55"/>
    </location>
</feature>
<keyword evidence="2" id="KW-0812">Transmembrane</keyword>
<keyword evidence="4" id="KW-1185">Reference proteome</keyword>
<keyword evidence="2" id="KW-0472">Membrane</keyword>
<keyword evidence="2" id="KW-0813">Transport</keyword>
<evidence type="ECO:0000313" key="3">
    <source>
        <dbReference type="Ensembl" id="ENSAMXP00000036090.1"/>
    </source>
</evidence>
<dbReference type="Proteomes" id="UP000018467">
    <property type="component" value="Unassembled WGS sequence"/>
</dbReference>
<evidence type="ECO:0000256" key="2">
    <source>
        <dbReference type="RuleBase" id="RU369011"/>
    </source>
</evidence>
<dbReference type="PANTHER" id="PTHR16133:SF4">
    <property type="entry name" value="ZINC TRANSPORTER ZIP9"/>
    <property type="match status" value="1"/>
</dbReference>
<keyword evidence="2" id="KW-1133">Transmembrane helix</keyword>
<sequence length="85" mass="8833">MDGAAAVVLVSVAMFAGCFLLGLIPVLINLSQQKLQFVSVLGAGLLCGTALAIIIPEGVELVEESWRGEEDSAGLSVLPEHGIRE</sequence>
<evidence type="ECO:0000313" key="4">
    <source>
        <dbReference type="Proteomes" id="UP000018467"/>
    </source>
</evidence>
<dbReference type="GO" id="GO:0005739">
    <property type="term" value="C:mitochondrion"/>
    <property type="evidence" value="ECO:0007669"/>
    <property type="project" value="UniProtKB-SubCell"/>
</dbReference>
<keyword evidence="2" id="KW-0862">Zinc</keyword>
<comment type="function">
    <text evidence="2">Transports zinc ions across cell and organelle membranes into the cytoplasm and regulates intracellular zinc homeostasis. Participates in the zinc ions efflux out of the secretory compartments. Also functions as membrane androgen receptor that mediates, through a G protein, the non-classical androgen signaling pathway, characterized by the activation of MAPK3/MAPK1 (Erk1/2) and transcription factors CREB1 or ATF1. Moreover, has dual functions as membrane-bound androgen receptor and as an androgen-dependent zinc transporter both of which are mediated through an inhibitory G protein (Gi) that mediates both MAP kinase and zinc signaling leading to the androgen-dependent apoptotic process.</text>
</comment>
<dbReference type="InterPro" id="IPR045891">
    <property type="entry name" value="ZIP9"/>
</dbReference>
<reference evidence="4" key="2">
    <citation type="journal article" date="2014" name="Nat. Commun.">
        <title>The cavefish genome reveals candidate genes for eye loss.</title>
        <authorList>
            <person name="McGaugh S.E."/>
            <person name="Gross J.B."/>
            <person name="Aken B."/>
            <person name="Blin M."/>
            <person name="Borowsky R."/>
            <person name="Chalopin D."/>
            <person name="Hinaux H."/>
            <person name="Jeffery W.R."/>
            <person name="Keene A."/>
            <person name="Ma L."/>
            <person name="Minx P."/>
            <person name="Murphy D."/>
            <person name="O'Quin K.E."/>
            <person name="Retaux S."/>
            <person name="Rohner N."/>
            <person name="Searle S.M."/>
            <person name="Stahl B.A."/>
            <person name="Tabin C."/>
            <person name="Volff J.N."/>
            <person name="Yoshizawa M."/>
            <person name="Warren W.C."/>
        </authorList>
    </citation>
    <scope>NUCLEOTIDE SEQUENCE [LARGE SCALE GENOMIC DNA]</scope>
    <source>
        <strain evidence="4">female</strain>
    </source>
</reference>
<comment type="similarity">
    <text evidence="2">Belongs to the ZIP transporter (TC 2.A.5) family.</text>
</comment>
<keyword evidence="2" id="KW-0325">Glycoprotein</keyword>
<dbReference type="Bgee" id="ENSAMXG00000034503">
    <property type="expression patterns" value="Expressed in head kidney and 14 other cell types or tissues"/>
</dbReference>
<dbReference type="AlphaFoldDB" id="A0A3B1J2K5"/>
<dbReference type="GO" id="GO:0005886">
    <property type="term" value="C:plasma membrane"/>
    <property type="evidence" value="ECO:0007669"/>
    <property type="project" value="UniProtKB-SubCell"/>
</dbReference>
<accession>A0A3B1J2K5</accession>
<comment type="caution">
    <text evidence="2">Lacks conserved residue(s) required for the propagation of feature annotation.</text>
</comment>
<comment type="subcellular location">
    <subcellularLocation>
        <location evidence="2">Cell membrane</location>
        <topology evidence="2">Multi-pass membrane protein</topology>
    </subcellularLocation>
    <subcellularLocation>
        <location evidence="2">Cytoplasm</location>
        <location evidence="2">Perinuclear region</location>
    </subcellularLocation>
    <subcellularLocation>
        <location evidence="1">Endomembrane system</location>
        <topology evidence="1">Multi-pass membrane protein</topology>
    </subcellularLocation>
    <subcellularLocation>
        <location evidence="2">Golgi apparatus</location>
        <location evidence="2">trans-Golgi network membrane</location>
    </subcellularLocation>
    <subcellularLocation>
        <location evidence="2">Mitochondrion</location>
    </subcellularLocation>
    <subcellularLocation>
        <location evidence="2">Nucleus</location>
    </subcellularLocation>
</comment>
<name>A0A3B1J2K5_ASTMX</name>
<proteinExistence type="inferred from homology"/>
<reference evidence="3" key="4">
    <citation type="submission" date="2025-09" db="UniProtKB">
        <authorList>
            <consortium name="Ensembl"/>
        </authorList>
    </citation>
    <scope>IDENTIFICATION</scope>
</reference>
<dbReference type="GO" id="GO:0005385">
    <property type="term" value="F:zinc ion transmembrane transporter activity"/>
    <property type="evidence" value="ECO:0007669"/>
    <property type="project" value="UniProtKB-UniRule"/>
</dbReference>
<dbReference type="GO" id="GO:0005634">
    <property type="term" value="C:nucleus"/>
    <property type="evidence" value="ECO:0007669"/>
    <property type="project" value="UniProtKB-SubCell"/>
</dbReference>
<evidence type="ECO:0000256" key="1">
    <source>
        <dbReference type="ARBA" id="ARBA00004127"/>
    </source>
</evidence>